<sequence length="123" mass="14309">MHFDFSASEWSICGDCQRVFCDQDLREAHQATCTRNIVKQTCLICYEFLEANETMKAHLVQKHSTQEEFDAMLNDAVEEILKTGDFSYENLTLPRVWMQIVEMAEKVVVDKIKEDLQKKVKTA</sequence>
<dbReference type="AlphaFoldDB" id="A0A2G5T305"/>
<protein>
    <submittedName>
        <fullName evidence="1">Uncharacterized protein</fullName>
    </submittedName>
</protein>
<name>A0A2G5T305_9PELO</name>
<dbReference type="EMBL" id="PDUG01000006">
    <property type="protein sequence ID" value="PIC21476.1"/>
    <property type="molecule type" value="Genomic_DNA"/>
</dbReference>
<gene>
    <name evidence="1" type="primary">Cnig_chr_X.g26294</name>
    <name evidence="1" type="ORF">B9Z55_026294</name>
</gene>
<dbReference type="Proteomes" id="UP000230233">
    <property type="component" value="Chromosome X"/>
</dbReference>
<evidence type="ECO:0000313" key="2">
    <source>
        <dbReference type="Proteomes" id="UP000230233"/>
    </source>
</evidence>
<organism evidence="1 2">
    <name type="scientific">Caenorhabditis nigoni</name>
    <dbReference type="NCBI Taxonomy" id="1611254"/>
    <lineage>
        <taxon>Eukaryota</taxon>
        <taxon>Metazoa</taxon>
        <taxon>Ecdysozoa</taxon>
        <taxon>Nematoda</taxon>
        <taxon>Chromadorea</taxon>
        <taxon>Rhabditida</taxon>
        <taxon>Rhabditina</taxon>
        <taxon>Rhabditomorpha</taxon>
        <taxon>Rhabditoidea</taxon>
        <taxon>Rhabditidae</taxon>
        <taxon>Peloderinae</taxon>
        <taxon>Caenorhabditis</taxon>
    </lineage>
</organism>
<keyword evidence="2" id="KW-1185">Reference proteome</keyword>
<dbReference type="OrthoDB" id="10354545at2759"/>
<reference evidence="2" key="1">
    <citation type="submission" date="2017-10" db="EMBL/GenBank/DDBJ databases">
        <title>Rapid genome shrinkage in a self-fertile nematode reveals novel sperm competition proteins.</title>
        <authorList>
            <person name="Yin D."/>
            <person name="Schwarz E.M."/>
            <person name="Thomas C.G."/>
            <person name="Felde R.L."/>
            <person name="Korf I.F."/>
            <person name="Cutter A.D."/>
            <person name="Schartner C.M."/>
            <person name="Ralston E.J."/>
            <person name="Meyer B.J."/>
            <person name="Haag E.S."/>
        </authorList>
    </citation>
    <scope>NUCLEOTIDE SEQUENCE [LARGE SCALE GENOMIC DNA]</scope>
    <source>
        <strain evidence="2">JU1422</strain>
    </source>
</reference>
<evidence type="ECO:0000313" key="1">
    <source>
        <dbReference type="EMBL" id="PIC21476.1"/>
    </source>
</evidence>
<proteinExistence type="predicted"/>
<comment type="caution">
    <text evidence="1">The sequence shown here is derived from an EMBL/GenBank/DDBJ whole genome shotgun (WGS) entry which is preliminary data.</text>
</comment>
<accession>A0A2G5T305</accession>